<dbReference type="GO" id="GO:0016705">
    <property type="term" value="F:oxidoreductase activity, acting on paired donors, with incorporation or reduction of molecular oxygen"/>
    <property type="evidence" value="ECO:0007669"/>
    <property type="project" value="InterPro"/>
</dbReference>
<keyword evidence="2" id="KW-0349">Heme</keyword>
<dbReference type="PANTHER" id="PTHR24302">
    <property type="entry name" value="CYTOCHROME P450 FAMILY 3"/>
    <property type="match status" value="1"/>
</dbReference>
<organism evidence="6 7">
    <name type="scientific">Rhizophagus irregularis</name>
    <dbReference type="NCBI Taxonomy" id="588596"/>
    <lineage>
        <taxon>Eukaryota</taxon>
        <taxon>Fungi</taxon>
        <taxon>Fungi incertae sedis</taxon>
        <taxon>Mucoromycota</taxon>
        <taxon>Glomeromycotina</taxon>
        <taxon>Glomeromycetes</taxon>
        <taxon>Glomerales</taxon>
        <taxon>Glomeraceae</taxon>
        <taxon>Rhizophagus</taxon>
    </lineage>
</organism>
<dbReference type="Pfam" id="PF00067">
    <property type="entry name" value="p450"/>
    <property type="match status" value="1"/>
</dbReference>
<keyword evidence="3" id="KW-0479">Metal-binding</keyword>
<dbReference type="SUPFAM" id="SSF48264">
    <property type="entry name" value="Cytochrome P450"/>
    <property type="match status" value="1"/>
</dbReference>
<dbReference type="GO" id="GO:0008395">
    <property type="term" value="F:steroid hydroxylase activity"/>
    <property type="evidence" value="ECO:0007669"/>
    <property type="project" value="TreeGrafter"/>
</dbReference>
<evidence type="ECO:0000256" key="1">
    <source>
        <dbReference type="ARBA" id="ARBA00010617"/>
    </source>
</evidence>
<dbReference type="VEuPathDB" id="FungiDB:RhiirA1_536204"/>
<accession>A0A2N0PPC6</accession>
<evidence type="ECO:0000256" key="3">
    <source>
        <dbReference type="ARBA" id="ARBA00022723"/>
    </source>
</evidence>
<name>A0A2N0PPC6_9GLOM</name>
<evidence type="ECO:0000313" key="6">
    <source>
        <dbReference type="EMBL" id="PKC08687.1"/>
    </source>
</evidence>
<dbReference type="Proteomes" id="UP000232722">
    <property type="component" value="Unassembled WGS sequence"/>
</dbReference>
<dbReference type="Gene3D" id="1.10.630.10">
    <property type="entry name" value="Cytochrome P450"/>
    <property type="match status" value="1"/>
</dbReference>
<evidence type="ECO:0000256" key="5">
    <source>
        <dbReference type="ARBA" id="ARBA00023004"/>
    </source>
</evidence>
<dbReference type="EMBL" id="LLXJ01000523">
    <property type="protein sequence ID" value="PKC08687.1"/>
    <property type="molecule type" value="Genomic_DNA"/>
</dbReference>
<sequence length="309" mass="36658">MTYVTYYYYKYFTRVNPLPCLFPFPLIDIFPYVYLWFNGDIISFVDYCYEKYGDIYEVYGSVRSIILCRGEYLDDFSSNNTHEMKFRNCQGAEELGLQGKGLSLNNDYKSWMFNHHFFNQAILSPRFTTEAIDQTNKLFNELEIYWTDEVLKSMEFINQRLDAIIKSRREEIKKTPLDEPLPHDMLTSMIIKNTLRDDNYIHTGVTMSEAMRSMSDTEIRVNILDGIHTGTYKTANMLSLIVYYIAHNPDVKRKMLKEIDSIFQGRRDMVYMKFILLKFGGNLPNFHGLLHISMKFPVFVEMLWKYYAN</sequence>
<gene>
    <name evidence="6" type="ORF">RhiirA5_399156</name>
</gene>
<comment type="similarity">
    <text evidence="1">Belongs to the cytochrome P450 family.</text>
</comment>
<dbReference type="AlphaFoldDB" id="A0A2N0PPC6"/>
<protein>
    <submittedName>
        <fullName evidence="6">Cytochrome P450</fullName>
    </submittedName>
</protein>
<evidence type="ECO:0000256" key="2">
    <source>
        <dbReference type="ARBA" id="ARBA00022617"/>
    </source>
</evidence>
<dbReference type="InterPro" id="IPR001128">
    <property type="entry name" value="Cyt_P450"/>
</dbReference>
<keyword evidence="4" id="KW-0560">Oxidoreductase</keyword>
<reference evidence="6 7" key="2">
    <citation type="submission" date="2017-09" db="EMBL/GenBank/DDBJ databases">
        <title>Extensive intraspecific genome diversity in a model arbuscular mycorrhizal fungus.</title>
        <authorList>
            <person name="Chen E.C."/>
            <person name="Morin E."/>
            <person name="Beaudet D."/>
            <person name="Noel J."/>
            <person name="Ndikumana S."/>
            <person name="Charron P."/>
            <person name="St-Onge C."/>
            <person name="Giorgi J."/>
            <person name="Grigoriev I.V."/>
            <person name="Roux C."/>
            <person name="Martin F.M."/>
            <person name="Corradi N."/>
        </authorList>
    </citation>
    <scope>NUCLEOTIDE SEQUENCE [LARGE SCALE GENOMIC DNA]</scope>
    <source>
        <strain evidence="6 7">A5</strain>
    </source>
</reference>
<reference evidence="6 7" key="1">
    <citation type="submission" date="2016-04" db="EMBL/GenBank/DDBJ databases">
        <title>Genome analyses suggest a sexual origin of heterokaryosis in a supposedly ancient asexual fungus.</title>
        <authorList>
            <person name="Ropars J."/>
            <person name="Sedzielewska K."/>
            <person name="Noel J."/>
            <person name="Charron P."/>
            <person name="Farinelli L."/>
            <person name="Marton T."/>
            <person name="Kruger M."/>
            <person name="Pelin A."/>
            <person name="Brachmann A."/>
            <person name="Corradi N."/>
        </authorList>
    </citation>
    <scope>NUCLEOTIDE SEQUENCE [LARGE SCALE GENOMIC DNA]</scope>
    <source>
        <strain evidence="6 7">A5</strain>
    </source>
</reference>
<proteinExistence type="inferred from homology"/>
<keyword evidence="5" id="KW-0408">Iron</keyword>
<dbReference type="InterPro" id="IPR050705">
    <property type="entry name" value="Cytochrome_P450_3A"/>
</dbReference>
<dbReference type="InterPro" id="IPR036396">
    <property type="entry name" value="Cyt_P450_sf"/>
</dbReference>
<dbReference type="PANTHER" id="PTHR24302:SF42">
    <property type="entry name" value="CYTOCHROME P450 FAMILY 3 SUBFAMILY A MEMBER 4"/>
    <property type="match status" value="1"/>
</dbReference>
<evidence type="ECO:0000313" key="7">
    <source>
        <dbReference type="Proteomes" id="UP000232722"/>
    </source>
</evidence>
<dbReference type="GO" id="GO:0005506">
    <property type="term" value="F:iron ion binding"/>
    <property type="evidence" value="ECO:0007669"/>
    <property type="project" value="InterPro"/>
</dbReference>
<dbReference type="GO" id="GO:0020037">
    <property type="term" value="F:heme binding"/>
    <property type="evidence" value="ECO:0007669"/>
    <property type="project" value="InterPro"/>
</dbReference>
<comment type="caution">
    <text evidence="6">The sequence shown here is derived from an EMBL/GenBank/DDBJ whole genome shotgun (WGS) entry which is preliminary data.</text>
</comment>
<evidence type="ECO:0000256" key="4">
    <source>
        <dbReference type="ARBA" id="ARBA00023002"/>
    </source>
</evidence>
<dbReference type="VEuPathDB" id="FungiDB:RhiirFUN_013085"/>